<accession>A0A9P4J3B2</accession>
<dbReference type="InterPro" id="IPR039254">
    <property type="entry name" value="Rds1"/>
</dbReference>
<dbReference type="Pfam" id="PF13668">
    <property type="entry name" value="Ferritin_2"/>
    <property type="match status" value="1"/>
</dbReference>
<dbReference type="Proteomes" id="UP000799439">
    <property type="component" value="Unassembled WGS sequence"/>
</dbReference>
<evidence type="ECO:0000256" key="1">
    <source>
        <dbReference type="SAM" id="SignalP"/>
    </source>
</evidence>
<evidence type="ECO:0000313" key="3">
    <source>
        <dbReference type="Proteomes" id="UP000799439"/>
    </source>
</evidence>
<protein>
    <recommendedName>
        <fullName evidence="4">Iminophenyl-pyruvate dimer synthase domain-containing protein</fullName>
    </recommendedName>
</protein>
<comment type="caution">
    <text evidence="2">The sequence shown here is derived from an EMBL/GenBank/DDBJ whole genome shotgun (WGS) entry which is preliminary data.</text>
</comment>
<dbReference type="EMBL" id="ML996084">
    <property type="protein sequence ID" value="KAF2153726.1"/>
    <property type="molecule type" value="Genomic_DNA"/>
</dbReference>
<feature type="chain" id="PRO_5040136363" description="Iminophenyl-pyruvate dimer synthase domain-containing protein" evidence="1">
    <location>
        <begin position="19"/>
        <end position="495"/>
    </location>
</feature>
<reference evidence="2" key="1">
    <citation type="journal article" date="2020" name="Stud. Mycol.">
        <title>101 Dothideomycetes genomes: a test case for predicting lifestyles and emergence of pathogens.</title>
        <authorList>
            <person name="Haridas S."/>
            <person name="Albert R."/>
            <person name="Binder M."/>
            <person name="Bloem J."/>
            <person name="Labutti K."/>
            <person name="Salamov A."/>
            <person name="Andreopoulos B."/>
            <person name="Baker S."/>
            <person name="Barry K."/>
            <person name="Bills G."/>
            <person name="Bluhm B."/>
            <person name="Cannon C."/>
            <person name="Castanera R."/>
            <person name="Culley D."/>
            <person name="Daum C."/>
            <person name="Ezra D."/>
            <person name="Gonzalez J."/>
            <person name="Henrissat B."/>
            <person name="Kuo A."/>
            <person name="Liang C."/>
            <person name="Lipzen A."/>
            <person name="Lutzoni F."/>
            <person name="Magnuson J."/>
            <person name="Mondo S."/>
            <person name="Nolan M."/>
            <person name="Ohm R."/>
            <person name="Pangilinan J."/>
            <person name="Park H.-J."/>
            <person name="Ramirez L."/>
            <person name="Alfaro M."/>
            <person name="Sun H."/>
            <person name="Tritt A."/>
            <person name="Yoshinaga Y."/>
            <person name="Zwiers L.-H."/>
            <person name="Turgeon B."/>
            <person name="Goodwin S."/>
            <person name="Spatafora J."/>
            <person name="Crous P."/>
            <person name="Grigoriev I."/>
        </authorList>
    </citation>
    <scope>NUCLEOTIDE SEQUENCE</scope>
    <source>
        <strain evidence="2">CBS 260.36</strain>
    </source>
</reference>
<dbReference type="AlphaFoldDB" id="A0A9P4J3B2"/>
<feature type="signal peptide" evidence="1">
    <location>
        <begin position="1"/>
        <end position="18"/>
    </location>
</feature>
<keyword evidence="1" id="KW-0732">Signal</keyword>
<organism evidence="2 3">
    <name type="scientific">Myriangium duriaei CBS 260.36</name>
    <dbReference type="NCBI Taxonomy" id="1168546"/>
    <lineage>
        <taxon>Eukaryota</taxon>
        <taxon>Fungi</taxon>
        <taxon>Dikarya</taxon>
        <taxon>Ascomycota</taxon>
        <taxon>Pezizomycotina</taxon>
        <taxon>Dothideomycetes</taxon>
        <taxon>Dothideomycetidae</taxon>
        <taxon>Myriangiales</taxon>
        <taxon>Myriangiaceae</taxon>
        <taxon>Myriangium</taxon>
    </lineage>
</organism>
<gene>
    <name evidence="2" type="ORF">K461DRAFT_223148</name>
</gene>
<evidence type="ECO:0008006" key="4">
    <source>
        <dbReference type="Google" id="ProtNLM"/>
    </source>
</evidence>
<dbReference type="OrthoDB" id="2098436at2759"/>
<dbReference type="PANTHER" id="PTHR38705">
    <property type="entry name" value="PROTEIN RDS1"/>
    <property type="match status" value="1"/>
</dbReference>
<keyword evidence="3" id="KW-1185">Reference proteome</keyword>
<sequence length="495" mass="52885">MLGSSVAAWAIALGVANALPAPQVPGYTDADAPYATETPEPVTNLATTFGPDSAVPFTPTVASGPPLVTSNLTGPTYHGPYSGSPTVTGAVSTTALAQTIPSLGLNPTATYYNANGKLQNPEPVPYQPAGGLGTNGTTPRYMVNSDFDFESIALGLYQEYIELDCFNNGLATFSDEDFQAAGLGPEARSLIQFMAQQEEGHATLLTNMLGEAAPVQCTYNYPYKTVREFIDFNQILTRFGESGVLGFKPHLDSREVDLLLSLSIATEGRQQMVFRQMLGLHPMPVWFEAGIPQSWAWTYLAPYISSCPQNQTRLAWQNFPALHVANQANPNRFSPNDTAPYERVGNRTSDPAISDIPQNASCVNLNVTGYGCGPAISRNRSEPLSFAGKLVNLTWDEPGTAIGPNNSYITAVSPVAGPPAFVLWVGQLNATYTPLTVTGPNTGYTFQPAGEVYEGDPAVNGTMFVGLTDTDQYVTGFNLSNINPHVRALGIYQAG</sequence>
<proteinExistence type="predicted"/>
<name>A0A9P4J3B2_9PEZI</name>
<evidence type="ECO:0000313" key="2">
    <source>
        <dbReference type="EMBL" id="KAF2153726.1"/>
    </source>
</evidence>
<dbReference type="PANTHER" id="PTHR38705:SF1">
    <property type="entry name" value="PROTEIN RDS1"/>
    <property type="match status" value="1"/>
</dbReference>